<keyword evidence="6" id="KW-0378">Hydrolase</keyword>
<dbReference type="CDD" id="cd03404">
    <property type="entry name" value="SPFH_HflK"/>
    <property type="match status" value="1"/>
</dbReference>
<evidence type="ECO:0000313" key="7">
    <source>
        <dbReference type="Proteomes" id="UP000309138"/>
    </source>
</evidence>
<evidence type="ECO:0000259" key="5">
    <source>
        <dbReference type="SMART" id="SM00244"/>
    </source>
</evidence>
<accession>A0A4V5PTW7</accession>
<gene>
    <name evidence="6" type="ORF">FBR43_13970</name>
</gene>
<sequence>MVNLSGWIARAGALRNENPKGPWGGGAGGGSGGNGNGGGGSGNGGNGGGPRNPWAFPPEGRRPGKPGTATSLDEFLKRAKRGGGGGGGFGGNGDFQLPGGQRLWWIAAGVLALVWIAFTSIHPIGPQERGVVSLFGRYSTTLMPGIQFTLPAPIASVQVVDVQEIRTDDFPQGATENLMLTGDQNIIDLAYSVRWDIKNAEDFIFELANPRETVRAVAESAMRAAVAGTTLDQAIGAGRTALEGEVANRMQEILDEYGSGVRVQGVAVKQAVAPQAVDEDFKAVSAAQQQAQANINQSRAYAQQVIARSQGEAAQFDKIYEQYRQAPEVTRRRLYYETMEAVLAKSNKTIVEAPGVTPYLPLPEAAGRRATPAQVVPQAEPQTPTGAQ</sequence>
<evidence type="ECO:0000256" key="3">
    <source>
        <dbReference type="SAM" id="MobiDB-lite"/>
    </source>
</evidence>
<dbReference type="OrthoDB" id="9779595at2"/>
<evidence type="ECO:0000256" key="2">
    <source>
        <dbReference type="ARBA" id="ARBA00006971"/>
    </source>
</evidence>
<feature type="domain" description="Band 7" evidence="5">
    <location>
        <begin position="119"/>
        <end position="289"/>
    </location>
</feature>
<dbReference type="Pfam" id="PF01145">
    <property type="entry name" value="Band_7"/>
    <property type="match status" value="1"/>
</dbReference>
<proteinExistence type="inferred from homology"/>
<protein>
    <submittedName>
        <fullName evidence="6">Protease modulator HflK</fullName>
    </submittedName>
</protein>
<feature type="region of interest" description="Disordered" evidence="3">
    <location>
        <begin position="367"/>
        <end position="388"/>
    </location>
</feature>
<keyword evidence="4" id="KW-1133">Transmembrane helix</keyword>
<reference evidence="6 7" key="1">
    <citation type="submission" date="2019-04" db="EMBL/GenBank/DDBJ databases">
        <authorList>
            <person name="Yang Y."/>
            <person name="Wei D."/>
        </authorList>
    </citation>
    <scope>NUCLEOTIDE SEQUENCE [LARGE SCALE GENOMIC DNA]</scope>
    <source>
        <strain evidence="6 7">L-1-4w-11</strain>
    </source>
</reference>
<keyword evidence="7" id="KW-1185">Reference proteome</keyword>
<dbReference type="Gene3D" id="3.30.479.30">
    <property type="entry name" value="Band 7 domain"/>
    <property type="match status" value="1"/>
</dbReference>
<dbReference type="Proteomes" id="UP000309138">
    <property type="component" value="Unassembled WGS sequence"/>
</dbReference>
<keyword evidence="6" id="KW-0645">Protease</keyword>
<dbReference type="AlphaFoldDB" id="A0A4V5PTW7"/>
<keyword evidence="4" id="KW-0812">Transmembrane</keyword>
<comment type="similarity">
    <text evidence="2">Belongs to the band 7/mec-2 family. HflK subfamily.</text>
</comment>
<dbReference type="GO" id="GO:0008233">
    <property type="term" value="F:peptidase activity"/>
    <property type="evidence" value="ECO:0007669"/>
    <property type="project" value="UniProtKB-KW"/>
</dbReference>
<dbReference type="EMBL" id="SWKR01000002">
    <property type="protein sequence ID" value="TKD51738.1"/>
    <property type="molecule type" value="Genomic_DNA"/>
</dbReference>
<organism evidence="6 7">
    <name type="scientific">Sphingomonas baiyangensis</name>
    <dbReference type="NCBI Taxonomy" id="2572576"/>
    <lineage>
        <taxon>Bacteria</taxon>
        <taxon>Pseudomonadati</taxon>
        <taxon>Pseudomonadota</taxon>
        <taxon>Alphaproteobacteria</taxon>
        <taxon>Sphingomonadales</taxon>
        <taxon>Sphingomonadaceae</taxon>
        <taxon>Sphingomonas</taxon>
    </lineage>
</organism>
<dbReference type="InterPro" id="IPR001107">
    <property type="entry name" value="Band_7"/>
</dbReference>
<evidence type="ECO:0000256" key="4">
    <source>
        <dbReference type="SAM" id="Phobius"/>
    </source>
</evidence>
<comment type="caution">
    <text evidence="6">The sequence shown here is derived from an EMBL/GenBank/DDBJ whole genome shotgun (WGS) entry which is preliminary data.</text>
</comment>
<dbReference type="GO" id="GO:0006508">
    <property type="term" value="P:proteolysis"/>
    <property type="evidence" value="ECO:0007669"/>
    <property type="project" value="UniProtKB-KW"/>
</dbReference>
<feature type="transmembrane region" description="Helical" evidence="4">
    <location>
        <begin position="103"/>
        <end position="125"/>
    </location>
</feature>
<dbReference type="PANTHER" id="PTHR10264">
    <property type="entry name" value="BAND 7 PROTEIN-RELATED"/>
    <property type="match status" value="1"/>
</dbReference>
<dbReference type="SMART" id="SM00244">
    <property type="entry name" value="PHB"/>
    <property type="match status" value="1"/>
</dbReference>
<dbReference type="InterPro" id="IPR010201">
    <property type="entry name" value="HflK"/>
</dbReference>
<feature type="compositionally biased region" description="Gly residues" evidence="3">
    <location>
        <begin position="22"/>
        <end position="50"/>
    </location>
</feature>
<keyword evidence="4" id="KW-0472">Membrane</keyword>
<dbReference type="InterPro" id="IPR043202">
    <property type="entry name" value="Band-7_stomatin-like"/>
</dbReference>
<feature type="region of interest" description="Disordered" evidence="3">
    <location>
        <begin position="14"/>
        <end position="70"/>
    </location>
</feature>
<evidence type="ECO:0000256" key="1">
    <source>
        <dbReference type="ARBA" id="ARBA00004167"/>
    </source>
</evidence>
<dbReference type="SUPFAM" id="SSF117892">
    <property type="entry name" value="Band 7/SPFH domain"/>
    <property type="match status" value="1"/>
</dbReference>
<comment type="subcellular location">
    <subcellularLocation>
        <location evidence="1">Membrane</location>
        <topology evidence="1">Single-pass membrane protein</topology>
    </subcellularLocation>
</comment>
<dbReference type="RefSeq" id="WP_136943675.1">
    <property type="nucleotide sequence ID" value="NZ_SWKR01000002.1"/>
</dbReference>
<dbReference type="PANTHER" id="PTHR10264:SF19">
    <property type="entry name" value="AT06885P-RELATED"/>
    <property type="match status" value="1"/>
</dbReference>
<evidence type="ECO:0000313" key="6">
    <source>
        <dbReference type="EMBL" id="TKD51738.1"/>
    </source>
</evidence>
<dbReference type="GO" id="GO:0005886">
    <property type="term" value="C:plasma membrane"/>
    <property type="evidence" value="ECO:0007669"/>
    <property type="project" value="InterPro"/>
</dbReference>
<dbReference type="InterPro" id="IPR036013">
    <property type="entry name" value="Band_7/SPFH_dom_sf"/>
</dbReference>
<name>A0A4V5PTW7_9SPHN</name>